<comment type="caution">
    <text evidence="2">The sequence shown here is derived from an EMBL/GenBank/DDBJ whole genome shotgun (WGS) entry which is preliminary data.</text>
</comment>
<keyword evidence="3" id="KW-1185">Reference proteome</keyword>
<protein>
    <submittedName>
        <fullName evidence="2">Uncharacterized protein</fullName>
    </submittedName>
</protein>
<feature type="compositionally biased region" description="Basic and acidic residues" evidence="1">
    <location>
        <begin position="129"/>
        <end position="169"/>
    </location>
</feature>
<feature type="region of interest" description="Disordered" evidence="1">
    <location>
        <begin position="1"/>
        <end position="169"/>
    </location>
</feature>
<reference evidence="2" key="1">
    <citation type="journal article" date="2022" name="bioRxiv">
        <title>Sequencing and chromosome-scale assembly of the giantPleurodeles waltlgenome.</title>
        <authorList>
            <person name="Brown T."/>
            <person name="Elewa A."/>
            <person name="Iarovenko S."/>
            <person name="Subramanian E."/>
            <person name="Araus A.J."/>
            <person name="Petzold A."/>
            <person name="Susuki M."/>
            <person name="Suzuki K.-i.T."/>
            <person name="Hayashi T."/>
            <person name="Toyoda A."/>
            <person name="Oliveira C."/>
            <person name="Osipova E."/>
            <person name="Leigh N.D."/>
            <person name="Simon A."/>
            <person name="Yun M.H."/>
        </authorList>
    </citation>
    <scope>NUCLEOTIDE SEQUENCE</scope>
    <source>
        <strain evidence="2">20211129_DDA</strain>
        <tissue evidence="2">Liver</tissue>
    </source>
</reference>
<feature type="compositionally biased region" description="Basic and acidic residues" evidence="1">
    <location>
        <begin position="39"/>
        <end position="72"/>
    </location>
</feature>
<gene>
    <name evidence="2" type="ORF">NDU88_001631</name>
</gene>
<dbReference type="EMBL" id="JANPWB010000003">
    <property type="protein sequence ID" value="KAJ1197783.1"/>
    <property type="molecule type" value="Genomic_DNA"/>
</dbReference>
<dbReference type="Proteomes" id="UP001066276">
    <property type="component" value="Chromosome 2_1"/>
</dbReference>
<evidence type="ECO:0000313" key="3">
    <source>
        <dbReference type="Proteomes" id="UP001066276"/>
    </source>
</evidence>
<dbReference type="AlphaFoldDB" id="A0AAV7VCA0"/>
<proteinExistence type="predicted"/>
<evidence type="ECO:0000313" key="2">
    <source>
        <dbReference type="EMBL" id="KAJ1197783.1"/>
    </source>
</evidence>
<feature type="compositionally biased region" description="Basic and acidic residues" evidence="1">
    <location>
        <begin position="82"/>
        <end position="108"/>
    </location>
</feature>
<accession>A0AAV7VCA0</accession>
<sequence length="217" mass="23480">MDNVSAVRNNMCVTGSPYPRIEKPFGPPNLCPGGTVEYFKQEIDQPEIGLKETERGETNSKESGRARGETSSKESGGARGETSSKERGGARGEMSSKEIRGARGETSSKESGGARETSSKESGGVRGEPNSKESGGVREETSSKESGRARGETCSKESGGAREETNEVRRETELLAEKHDELTALGENANRPSHIPRGTWLSQVRTRIPGTWGYWWA</sequence>
<name>A0AAV7VCA0_PLEWA</name>
<evidence type="ECO:0000256" key="1">
    <source>
        <dbReference type="SAM" id="MobiDB-lite"/>
    </source>
</evidence>
<feature type="compositionally biased region" description="Polar residues" evidence="1">
    <location>
        <begin position="1"/>
        <end position="13"/>
    </location>
</feature>
<organism evidence="2 3">
    <name type="scientific">Pleurodeles waltl</name>
    <name type="common">Iberian ribbed newt</name>
    <dbReference type="NCBI Taxonomy" id="8319"/>
    <lineage>
        <taxon>Eukaryota</taxon>
        <taxon>Metazoa</taxon>
        <taxon>Chordata</taxon>
        <taxon>Craniata</taxon>
        <taxon>Vertebrata</taxon>
        <taxon>Euteleostomi</taxon>
        <taxon>Amphibia</taxon>
        <taxon>Batrachia</taxon>
        <taxon>Caudata</taxon>
        <taxon>Salamandroidea</taxon>
        <taxon>Salamandridae</taxon>
        <taxon>Pleurodelinae</taxon>
        <taxon>Pleurodeles</taxon>
    </lineage>
</organism>